<organism evidence="5 6">
    <name type="scientific">Kitasatospora atroaurantiaca</name>
    <dbReference type="NCBI Taxonomy" id="285545"/>
    <lineage>
        <taxon>Bacteria</taxon>
        <taxon>Bacillati</taxon>
        <taxon>Actinomycetota</taxon>
        <taxon>Actinomycetes</taxon>
        <taxon>Kitasatosporales</taxon>
        <taxon>Streptomycetaceae</taxon>
        <taxon>Kitasatospora</taxon>
    </lineage>
</organism>
<keyword evidence="1" id="KW-0805">Transcription regulation</keyword>
<dbReference type="Gene3D" id="1.10.260.40">
    <property type="entry name" value="lambda repressor-like DNA-binding domains"/>
    <property type="match status" value="1"/>
</dbReference>
<dbReference type="GO" id="GO:0003700">
    <property type="term" value="F:DNA-binding transcription factor activity"/>
    <property type="evidence" value="ECO:0007669"/>
    <property type="project" value="TreeGrafter"/>
</dbReference>
<dbReference type="SUPFAM" id="SSF47413">
    <property type="entry name" value="lambda repressor-like DNA-binding domains"/>
    <property type="match status" value="1"/>
</dbReference>
<sequence length="335" mass="35089">MTSTPPPPTSADVARLAGVSRATVSFVLNDTAGGRVGEQTRQRVRAAADQLGYVPHAAARSLRAGRTGLVLLVGSSAPIGPLFSGFYRELQQALQRHGYTSVLYGPSRGGGEEPARGWAELRPAAVLCLESILTPAGVGILHRAGTRAVLTLGTRPVPGAHALVMDQHEVGAAAGAHLLARGRRRIGVVVPGDRDLDQFSGPRTAGVRSAVASSGLDARVELLPLGYTEESGVQAAARCRELGLDAVFAYNDEYAMLLMRSLQDAGVDIPRQVAVVGADDLLLGALLRPRLSTVHMSLPKGEELASLVEQLVADPSSVPVTGNLLTVRLVERESS</sequence>
<feature type="domain" description="HTH lacI-type" evidence="4">
    <location>
        <begin position="8"/>
        <end position="64"/>
    </location>
</feature>
<comment type="caution">
    <text evidence="5">The sequence shown here is derived from an EMBL/GenBank/DDBJ whole genome shotgun (WGS) entry which is preliminary data.</text>
</comment>
<evidence type="ECO:0000256" key="1">
    <source>
        <dbReference type="ARBA" id="ARBA00023015"/>
    </source>
</evidence>
<evidence type="ECO:0000313" key="6">
    <source>
        <dbReference type="Proteomes" id="UP000318416"/>
    </source>
</evidence>
<dbReference type="InterPro" id="IPR046335">
    <property type="entry name" value="LacI/GalR-like_sensor"/>
</dbReference>
<dbReference type="GO" id="GO:0000976">
    <property type="term" value="F:transcription cis-regulatory region binding"/>
    <property type="evidence" value="ECO:0007669"/>
    <property type="project" value="TreeGrafter"/>
</dbReference>
<proteinExistence type="predicted"/>
<dbReference type="Proteomes" id="UP000318416">
    <property type="component" value="Unassembled WGS sequence"/>
</dbReference>
<dbReference type="Gene3D" id="3.40.50.2300">
    <property type="match status" value="2"/>
</dbReference>
<dbReference type="PROSITE" id="PS50932">
    <property type="entry name" value="HTH_LACI_2"/>
    <property type="match status" value="1"/>
</dbReference>
<evidence type="ECO:0000259" key="4">
    <source>
        <dbReference type="PROSITE" id="PS50932"/>
    </source>
</evidence>
<protein>
    <submittedName>
        <fullName evidence="5">LacI family transcriptional regulator</fullName>
    </submittedName>
</protein>
<reference evidence="5 6" key="1">
    <citation type="submission" date="2019-06" db="EMBL/GenBank/DDBJ databases">
        <title>Sequencing the genomes of 1000 actinobacteria strains.</title>
        <authorList>
            <person name="Klenk H.-P."/>
        </authorList>
    </citation>
    <scope>NUCLEOTIDE SEQUENCE [LARGE SCALE GENOMIC DNA]</scope>
    <source>
        <strain evidence="5 6">DSM 41649</strain>
    </source>
</reference>
<keyword evidence="3" id="KW-0804">Transcription</keyword>
<name>A0A561ENN9_9ACTN</name>
<dbReference type="InterPro" id="IPR010982">
    <property type="entry name" value="Lambda_DNA-bd_dom_sf"/>
</dbReference>
<dbReference type="EMBL" id="VIVR01000001">
    <property type="protein sequence ID" value="TWE17234.1"/>
    <property type="molecule type" value="Genomic_DNA"/>
</dbReference>
<dbReference type="PANTHER" id="PTHR30146:SF153">
    <property type="entry name" value="LACTOSE OPERON REPRESSOR"/>
    <property type="match status" value="1"/>
</dbReference>
<dbReference type="Pfam" id="PF00356">
    <property type="entry name" value="LacI"/>
    <property type="match status" value="1"/>
</dbReference>
<dbReference type="CDD" id="cd01392">
    <property type="entry name" value="HTH_LacI"/>
    <property type="match status" value="1"/>
</dbReference>
<accession>A0A561ENN9</accession>
<dbReference type="AlphaFoldDB" id="A0A561ENN9"/>
<evidence type="ECO:0000313" key="5">
    <source>
        <dbReference type="EMBL" id="TWE17234.1"/>
    </source>
</evidence>
<evidence type="ECO:0000256" key="3">
    <source>
        <dbReference type="ARBA" id="ARBA00023163"/>
    </source>
</evidence>
<dbReference type="Pfam" id="PF13377">
    <property type="entry name" value="Peripla_BP_3"/>
    <property type="match status" value="1"/>
</dbReference>
<keyword evidence="2" id="KW-0238">DNA-binding</keyword>
<gene>
    <name evidence="5" type="ORF">FB465_2242</name>
</gene>
<dbReference type="PANTHER" id="PTHR30146">
    <property type="entry name" value="LACI-RELATED TRANSCRIPTIONAL REPRESSOR"/>
    <property type="match status" value="1"/>
</dbReference>
<dbReference type="InterPro" id="IPR028082">
    <property type="entry name" value="Peripla_BP_I"/>
</dbReference>
<keyword evidence="6" id="KW-1185">Reference proteome</keyword>
<dbReference type="OrthoDB" id="3288692at2"/>
<dbReference type="RefSeq" id="WP_145789879.1">
    <property type="nucleotide sequence ID" value="NZ_BAAABR010000030.1"/>
</dbReference>
<evidence type="ECO:0000256" key="2">
    <source>
        <dbReference type="ARBA" id="ARBA00023125"/>
    </source>
</evidence>
<dbReference type="SMART" id="SM00354">
    <property type="entry name" value="HTH_LACI"/>
    <property type="match status" value="1"/>
</dbReference>
<dbReference type="InterPro" id="IPR000843">
    <property type="entry name" value="HTH_LacI"/>
</dbReference>
<dbReference type="CDD" id="cd06267">
    <property type="entry name" value="PBP1_LacI_sugar_binding-like"/>
    <property type="match status" value="1"/>
</dbReference>
<dbReference type="SUPFAM" id="SSF53822">
    <property type="entry name" value="Periplasmic binding protein-like I"/>
    <property type="match status" value="1"/>
</dbReference>